<evidence type="ECO:0000256" key="7">
    <source>
        <dbReference type="ARBA" id="ARBA00023136"/>
    </source>
</evidence>
<dbReference type="UniPathway" id="UPA00666"/>
<reference evidence="11 12" key="1">
    <citation type="journal article" date="2017" name="Int. J. Syst. Evol. Microbiol.">
        <title>Gemmobacter straminiformis sp. nov., isolated from an artificial fountain.</title>
        <authorList>
            <person name="Kang J.Y."/>
            <person name="Kim M.J."/>
            <person name="Chun J."/>
            <person name="Son K.P."/>
            <person name="Jahng K.Y."/>
        </authorList>
    </citation>
    <scope>NUCLEOTIDE SEQUENCE [LARGE SCALE GENOMIC DNA]</scope>
    <source>
        <strain evidence="11 12">CAM-8</strain>
    </source>
</reference>
<dbReference type="InterPro" id="IPR003010">
    <property type="entry name" value="C-N_Hydrolase"/>
</dbReference>
<dbReference type="EC" id="2.3.1.269" evidence="9"/>
<dbReference type="RefSeq" id="WP_185798792.1">
    <property type="nucleotide sequence ID" value="NZ_JACLQD010000005.1"/>
</dbReference>
<keyword evidence="11" id="KW-0449">Lipoprotein</keyword>
<organism evidence="11 12">
    <name type="scientific">Paragemmobacter straminiformis</name>
    <dbReference type="NCBI Taxonomy" id="2045119"/>
    <lineage>
        <taxon>Bacteria</taxon>
        <taxon>Pseudomonadati</taxon>
        <taxon>Pseudomonadota</taxon>
        <taxon>Alphaproteobacteria</taxon>
        <taxon>Rhodobacterales</taxon>
        <taxon>Paracoccaceae</taxon>
        <taxon>Paragemmobacter</taxon>
    </lineage>
</organism>
<accession>A0A842ID11</accession>
<dbReference type="PANTHER" id="PTHR38686">
    <property type="entry name" value="APOLIPOPROTEIN N-ACYLTRANSFERASE"/>
    <property type="match status" value="1"/>
</dbReference>
<feature type="transmembrane region" description="Helical" evidence="9">
    <location>
        <begin position="153"/>
        <end position="175"/>
    </location>
</feature>
<proteinExistence type="inferred from homology"/>
<dbReference type="GO" id="GO:0016410">
    <property type="term" value="F:N-acyltransferase activity"/>
    <property type="evidence" value="ECO:0007669"/>
    <property type="project" value="UniProtKB-UniRule"/>
</dbReference>
<comment type="function">
    <text evidence="9">Catalyzes the phospholipid dependent N-acylation of the N-terminal cysteine of apolipoprotein, the last step in lipoprotein maturation.</text>
</comment>
<evidence type="ECO:0000256" key="3">
    <source>
        <dbReference type="ARBA" id="ARBA00022475"/>
    </source>
</evidence>
<evidence type="ECO:0000256" key="6">
    <source>
        <dbReference type="ARBA" id="ARBA00022989"/>
    </source>
</evidence>
<dbReference type="EMBL" id="JACLQD010000005">
    <property type="protein sequence ID" value="MBC2837187.1"/>
    <property type="molecule type" value="Genomic_DNA"/>
</dbReference>
<evidence type="ECO:0000256" key="4">
    <source>
        <dbReference type="ARBA" id="ARBA00022679"/>
    </source>
</evidence>
<keyword evidence="6 9" id="KW-1133">Transmembrane helix</keyword>
<protein>
    <recommendedName>
        <fullName evidence="9">Apolipoprotein N-acyltransferase</fullName>
        <shortName evidence="9">ALP N-acyltransferase</shortName>
        <ecNumber evidence="9">2.3.1.269</ecNumber>
    </recommendedName>
</protein>
<feature type="domain" description="CN hydrolase" evidence="10">
    <location>
        <begin position="215"/>
        <end position="454"/>
    </location>
</feature>
<sequence length="489" mass="51720">MRRLGWPGWRSLWPAAVAGAFAALGQAPLGWWWAALPAFAAVVALVARAGRGAGWVAWVAGAGYFAAALNWIVEPFLVDAQAYGWMAPFAVVFLSFGLALFWAVAGAASGLFAQRGLGFALTLTLAELARGYVLTGFPWALPGHVWIGHAPAQVAALAGANGLTLFTLVAAALLAMRRPGPALAALALVGAGWGYGAWRLALPEPAARAGVVRLVQPNAEQSLKWDPVQADVFFRRLIGMTQAGARPDLTVWPETAVPYLLEDYPQVAVAIADAGRGAPVVSGIQRVEGWRFWNSLAVIGPDGAVGQVYDKHHLVPFGEYIPFGDLAFRWFGLRAFAAQQGNGYSAGEGPKVLDLGPLGKVLPIICYEAVFPQDLRAAPERADWILQITNDAWFGTLTGPWQHLAQAELRAIEQGLPLLRVANTGVTAVIDARGRVVQSLPMGEAASLDVTIPGQMAAPPYARFGEGPVLVLLAGLGAALRLAGRRKSA</sequence>
<dbReference type="InterPro" id="IPR004563">
    <property type="entry name" value="Apolipo_AcylTrfase"/>
</dbReference>
<evidence type="ECO:0000259" key="10">
    <source>
        <dbReference type="PROSITE" id="PS50263"/>
    </source>
</evidence>
<dbReference type="GO" id="GO:0042158">
    <property type="term" value="P:lipoprotein biosynthetic process"/>
    <property type="evidence" value="ECO:0007669"/>
    <property type="project" value="UniProtKB-UniRule"/>
</dbReference>
<dbReference type="Proteomes" id="UP000555411">
    <property type="component" value="Unassembled WGS sequence"/>
</dbReference>
<dbReference type="GO" id="GO:0005886">
    <property type="term" value="C:plasma membrane"/>
    <property type="evidence" value="ECO:0007669"/>
    <property type="project" value="UniProtKB-SubCell"/>
</dbReference>
<evidence type="ECO:0000256" key="8">
    <source>
        <dbReference type="ARBA" id="ARBA00023315"/>
    </source>
</evidence>
<dbReference type="InterPro" id="IPR045378">
    <property type="entry name" value="LNT_N"/>
</dbReference>
<feature type="transmembrane region" description="Helical" evidence="9">
    <location>
        <begin position="55"/>
        <end position="73"/>
    </location>
</feature>
<dbReference type="Gene3D" id="3.60.110.10">
    <property type="entry name" value="Carbon-nitrogen hydrolase"/>
    <property type="match status" value="1"/>
</dbReference>
<comment type="caution">
    <text evidence="11">The sequence shown here is derived from an EMBL/GenBank/DDBJ whole genome shotgun (WGS) entry which is preliminary data.</text>
</comment>
<keyword evidence="7 9" id="KW-0472">Membrane</keyword>
<dbReference type="PROSITE" id="PS50263">
    <property type="entry name" value="CN_HYDROLASE"/>
    <property type="match status" value="1"/>
</dbReference>
<dbReference type="NCBIfam" id="TIGR00546">
    <property type="entry name" value="lnt"/>
    <property type="match status" value="1"/>
</dbReference>
<evidence type="ECO:0000313" key="12">
    <source>
        <dbReference type="Proteomes" id="UP000555411"/>
    </source>
</evidence>
<dbReference type="SUPFAM" id="SSF56317">
    <property type="entry name" value="Carbon-nitrogen hydrolase"/>
    <property type="match status" value="1"/>
</dbReference>
<evidence type="ECO:0000256" key="2">
    <source>
        <dbReference type="ARBA" id="ARBA00010065"/>
    </source>
</evidence>
<dbReference type="CDD" id="cd07571">
    <property type="entry name" value="ALP_N-acyl_transferase"/>
    <property type="match status" value="1"/>
</dbReference>
<comment type="pathway">
    <text evidence="9">Protein modification; lipoprotein biosynthesis (N-acyl transfer).</text>
</comment>
<dbReference type="Pfam" id="PF20154">
    <property type="entry name" value="LNT_N"/>
    <property type="match status" value="1"/>
</dbReference>
<evidence type="ECO:0000313" key="11">
    <source>
        <dbReference type="EMBL" id="MBC2837187.1"/>
    </source>
</evidence>
<feature type="transmembrane region" description="Helical" evidence="9">
    <location>
        <begin position="117"/>
        <end position="141"/>
    </location>
</feature>
<feature type="transmembrane region" description="Helical" evidence="9">
    <location>
        <begin position="32"/>
        <end position="48"/>
    </location>
</feature>
<evidence type="ECO:0000256" key="9">
    <source>
        <dbReference type="HAMAP-Rule" id="MF_01148"/>
    </source>
</evidence>
<dbReference type="HAMAP" id="MF_01148">
    <property type="entry name" value="Lnt"/>
    <property type="match status" value="1"/>
</dbReference>
<dbReference type="Pfam" id="PF00795">
    <property type="entry name" value="CN_hydrolase"/>
    <property type="match status" value="1"/>
</dbReference>
<keyword evidence="5 9" id="KW-0812">Transmembrane</keyword>
<keyword evidence="8 9" id="KW-0012">Acyltransferase</keyword>
<comment type="similarity">
    <text evidence="2 9">Belongs to the CN hydrolase family. Apolipoprotein N-acyltransferase subfamily.</text>
</comment>
<keyword evidence="12" id="KW-1185">Reference proteome</keyword>
<keyword evidence="4 9" id="KW-0808">Transferase</keyword>
<feature type="transmembrane region" description="Helical" evidence="9">
    <location>
        <begin position="85"/>
        <end position="105"/>
    </location>
</feature>
<keyword evidence="3 9" id="KW-1003">Cell membrane</keyword>
<dbReference type="PANTHER" id="PTHR38686:SF1">
    <property type="entry name" value="APOLIPOPROTEIN N-ACYLTRANSFERASE"/>
    <property type="match status" value="1"/>
</dbReference>
<evidence type="ECO:0000256" key="1">
    <source>
        <dbReference type="ARBA" id="ARBA00004651"/>
    </source>
</evidence>
<dbReference type="AlphaFoldDB" id="A0A842ID11"/>
<dbReference type="InterPro" id="IPR036526">
    <property type="entry name" value="C-N_Hydrolase_sf"/>
</dbReference>
<comment type="catalytic activity">
    <reaction evidence="9">
        <text>N-terminal S-1,2-diacyl-sn-glyceryl-L-cysteinyl-[lipoprotein] + a glycerophospholipid = N-acyl-S-1,2-diacyl-sn-glyceryl-L-cysteinyl-[lipoprotein] + a 2-acyl-sn-glycero-3-phospholipid + H(+)</text>
        <dbReference type="Rhea" id="RHEA:48228"/>
        <dbReference type="Rhea" id="RHEA-COMP:14681"/>
        <dbReference type="Rhea" id="RHEA-COMP:14684"/>
        <dbReference type="ChEBI" id="CHEBI:15378"/>
        <dbReference type="ChEBI" id="CHEBI:136912"/>
        <dbReference type="ChEBI" id="CHEBI:140656"/>
        <dbReference type="ChEBI" id="CHEBI:140657"/>
        <dbReference type="ChEBI" id="CHEBI:140660"/>
        <dbReference type="EC" id="2.3.1.269"/>
    </reaction>
</comment>
<feature type="transmembrane region" description="Helical" evidence="9">
    <location>
        <begin position="182"/>
        <end position="201"/>
    </location>
</feature>
<evidence type="ECO:0000256" key="5">
    <source>
        <dbReference type="ARBA" id="ARBA00022692"/>
    </source>
</evidence>
<gene>
    <name evidence="9 11" type="primary">lnt</name>
    <name evidence="11" type="ORF">H7F16_16840</name>
</gene>
<comment type="subcellular location">
    <subcellularLocation>
        <location evidence="1 9">Cell membrane</location>
        <topology evidence="1 9">Multi-pass membrane protein</topology>
    </subcellularLocation>
</comment>
<name>A0A842ID11_9RHOB</name>